<keyword evidence="2" id="KW-1185">Reference proteome</keyword>
<reference evidence="1 2" key="1">
    <citation type="submission" date="2017-11" db="EMBL/GenBank/DDBJ databases">
        <title>Genome sequence of Pseudomonas arsenicoxydans ACM1.</title>
        <authorList>
            <person name="Nascimento F.X."/>
        </authorList>
    </citation>
    <scope>NUCLEOTIDE SEQUENCE [LARGE SCALE GENOMIC DNA]</scope>
    <source>
        <strain evidence="1 2">ACM1</strain>
    </source>
</reference>
<name>A0A4P6G6V0_9PSED</name>
<gene>
    <name evidence="1" type="ORF">CUN61_21815</name>
</gene>
<evidence type="ECO:0000313" key="1">
    <source>
        <dbReference type="EMBL" id="QAY86428.1"/>
    </source>
</evidence>
<protein>
    <submittedName>
        <fullName evidence="1">Uncharacterized protein</fullName>
    </submittedName>
</protein>
<organism evidence="1 2">
    <name type="scientific">Pseudomonas arsenicoxydans</name>
    <dbReference type="NCBI Taxonomy" id="702115"/>
    <lineage>
        <taxon>Bacteria</taxon>
        <taxon>Pseudomonadati</taxon>
        <taxon>Pseudomonadota</taxon>
        <taxon>Gammaproteobacteria</taxon>
        <taxon>Pseudomonadales</taxon>
        <taxon>Pseudomonadaceae</taxon>
        <taxon>Pseudomonas</taxon>
    </lineage>
</organism>
<accession>A0A4P6G6V0</accession>
<evidence type="ECO:0000313" key="2">
    <source>
        <dbReference type="Proteomes" id="UP000291121"/>
    </source>
</evidence>
<dbReference type="AlphaFoldDB" id="A0A4P6G6V0"/>
<proteinExistence type="predicted"/>
<sequence>MVVETVAEMAVAIAAVRVAAIATRIMTVAPTATDTVKGWPAIMPARQYATVVKAETVTAVIAVTEQRLLVSPIPKIRAA</sequence>
<dbReference type="Proteomes" id="UP000291121">
    <property type="component" value="Chromosome"/>
</dbReference>
<dbReference type="EMBL" id="CP024767">
    <property type="protein sequence ID" value="QAY86428.1"/>
    <property type="molecule type" value="Genomic_DNA"/>
</dbReference>